<keyword evidence="2" id="KW-1185">Reference proteome</keyword>
<dbReference type="Proteomes" id="UP001596447">
    <property type="component" value="Unassembled WGS sequence"/>
</dbReference>
<dbReference type="AlphaFoldDB" id="A0ABD5Z617"/>
<organism evidence="1 2">
    <name type="scientific">Halospeciosus flavus</name>
    <dbReference type="NCBI Taxonomy" id="3032283"/>
    <lineage>
        <taxon>Archaea</taxon>
        <taxon>Methanobacteriati</taxon>
        <taxon>Methanobacteriota</taxon>
        <taxon>Stenosarchaea group</taxon>
        <taxon>Halobacteria</taxon>
        <taxon>Halobacteriales</taxon>
        <taxon>Halobacteriaceae</taxon>
        <taxon>Halospeciosus</taxon>
    </lineage>
</organism>
<dbReference type="RefSeq" id="WP_279527341.1">
    <property type="nucleotide sequence ID" value="NZ_CP122312.1"/>
</dbReference>
<name>A0ABD5Z617_9EURY</name>
<reference evidence="1 2" key="1">
    <citation type="journal article" date="2019" name="Int. J. Syst. Evol. Microbiol.">
        <title>The Global Catalogue of Microorganisms (GCM) 10K type strain sequencing project: providing services to taxonomists for standard genome sequencing and annotation.</title>
        <authorList>
            <consortium name="The Broad Institute Genomics Platform"/>
            <consortium name="The Broad Institute Genome Sequencing Center for Infectious Disease"/>
            <person name="Wu L."/>
            <person name="Ma J."/>
        </authorList>
    </citation>
    <scope>NUCLEOTIDE SEQUENCE [LARGE SCALE GENOMIC DNA]</scope>
    <source>
        <strain evidence="1 2">XZGYJ-43</strain>
    </source>
</reference>
<sequence length="45" mass="5040">MVSAIRAQCRGCGRTWAYDQLDKTSSYGQTNIHCPQCFERMGLVG</sequence>
<gene>
    <name evidence="1" type="ORF">ACFQJ9_14255</name>
</gene>
<protein>
    <recommendedName>
        <fullName evidence="3">Small CPxCG-related zinc finger protein</fullName>
    </recommendedName>
</protein>
<evidence type="ECO:0000313" key="2">
    <source>
        <dbReference type="Proteomes" id="UP001596447"/>
    </source>
</evidence>
<evidence type="ECO:0008006" key="3">
    <source>
        <dbReference type="Google" id="ProtNLM"/>
    </source>
</evidence>
<evidence type="ECO:0000313" key="1">
    <source>
        <dbReference type="EMBL" id="MFC7200564.1"/>
    </source>
</evidence>
<accession>A0ABD5Z617</accession>
<proteinExistence type="predicted"/>
<comment type="caution">
    <text evidence="1">The sequence shown here is derived from an EMBL/GenBank/DDBJ whole genome shotgun (WGS) entry which is preliminary data.</text>
</comment>
<dbReference type="EMBL" id="JBHTAR010000011">
    <property type="protein sequence ID" value="MFC7200564.1"/>
    <property type="molecule type" value="Genomic_DNA"/>
</dbReference>